<gene>
    <name evidence="1" type="ORF">SAMN04489750_0009</name>
    <name evidence="2" type="ORF">SAMN04489750_3981</name>
</gene>
<reference evidence="3" key="1">
    <citation type="submission" date="2016-10" db="EMBL/GenBank/DDBJ databases">
        <authorList>
            <person name="Varghese N."/>
            <person name="Submissions S."/>
        </authorList>
    </citation>
    <scope>NUCLEOTIDE SEQUENCE [LARGE SCALE GENOMIC DNA]</scope>
    <source>
        <strain evidence="3">DSM 22951</strain>
    </source>
</reference>
<evidence type="ECO:0000313" key="3">
    <source>
        <dbReference type="Proteomes" id="UP000250028"/>
    </source>
</evidence>
<proteinExistence type="predicted"/>
<reference evidence="2" key="2">
    <citation type="submission" date="2016-10" db="EMBL/GenBank/DDBJ databases">
        <authorList>
            <person name="Cai Z."/>
        </authorList>
    </citation>
    <scope>NUCLEOTIDE SEQUENCE [LARGE SCALE GENOMIC DNA]</scope>
    <source>
        <strain evidence="2">DSM 22951</strain>
    </source>
</reference>
<accession>A0A2Y9BPM3</accession>
<organism evidence="2 3">
    <name type="scientific">Branchiibius hedensis</name>
    <dbReference type="NCBI Taxonomy" id="672460"/>
    <lineage>
        <taxon>Bacteria</taxon>
        <taxon>Bacillati</taxon>
        <taxon>Actinomycetota</taxon>
        <taxon>Actinomycetes</taxon>
        <taxon>Micrococcales</taxon>
        <taxon>Dermacoccaceae</taxon>
        <taxon>Branchiibius</taxon>
    </lineage>
</organism>
<dbReference type="EMBL" id="UESZ01000001">
    <property type="protein sequence ID" value="SSA32746.1"/>
    <property type="molecule type" value="Genomic_DNA"/>
</dbReference>
<evidence type="ECO:0000313" key="2">
    <source>
        <dbReference type="EMBL" id="SSA59160.1"/>
    </source>
</evidence>
<dbReference type="Proteomes" id="UP000250028">
    <property type="component" value="Unassembled WGS sequence"/>
</dbReference>
<dbReference type="RefSeq" id="WP_109683538.1">
    <property type="nucleotide sequence ID" value="NZ_QGDN01000001.1"/>
</dbReference>
<sequence length="89" mass="9933">MTATEGVPITIEQTTPKAVYFRHHPCPEVHRVTTDHLARALDSVQVSPAGTVRIDHVSLDESHLQSMWNAALDRAAQQRFGTADWSEEL</sequence>
<protein>
    <submittedName>
        <fullName evidence="2">Uncharacterized protein</fullName>
    </submittedName>
</protein>
<name>A0A2Y9BPM3_9MICO</name>
<keyword evidence="3" id="KW-1185">Reference proteome</keyword>
<dbReference type="AlphaFoldDB" id="A0A2Y9BPM3"/>
<evidence type="ECO:0000313" key="1">
    <source>
        <dbReference type="EMBL" id="SSA32746.1"/>
    </source>
</evidence>
<dbReference type="EMBL" id="UESZ01000004">
    <property type="protein sequence ID" value="SSA59160.1"/>
    <property type="molecule type" value="Genomic_DNA"/>
</dbReference>